<feature type="coiled-coil region" evidence="1">
    <location>
        <begin position="110"/>
        <end position="137"/>
    </location>
</feature>
<keyword evidence="1" id="KW-0175">Coiled coil</keyword>
<gene>
    <name evidence="2" type="ORF">CKAH01_17224</name>
</gene>
<organism evidence="2 3">
    <name type="scientific">Colletotrichum kahawae</name>
    <name type="common">Coffee berry disease fungus</name>
    <dbReference type="NCBI Taxonomy" id="34407"/>
    <lineage>
        <taxon>Eukaryota</taxon>
        <taxon>Fungi</taxon>
        <taxon>Dikarya</taxon>
        <taxon>Ascomycota</taxon>
        <taxon>Pezizomycotina</taxon>
        <taxon>Sordariomycetes</taxon>
        <taxon>Hypocreomycetidae</taxon>
        <taxon>Glomerellales</taxon>
        <taxon>Glomerellaceae</taxon>
        <taxon>Colletotrichum</taxon>
        <taxon>Colletotrichum gloeosporioides species complex</taxon>
    </lineage>
</organism>
<comment type="caution">
    <text evidence="2">The sequence shown here is derived from an EMBL/GenBank/DDBJ whole genome shotgun (WGS) entry which is preliminary data.</text>
</comment>
<keyword evidence="3" id="KW-1185">Reference proteome</keyword>
<sequence>MESIAALGLACNVFQVISFGQETMNLVRDVYGKGSIEVPLAEYAVTLRDAAAHIKAFELPEKPRKHEVQLADNAAKCHLVARDLGEEINFLLAEKAKGDLLKTLKTVTKMAWRKRRLDRLEKQLRDLEKQMQSGLLARLCDKTDMMQTAQETLSQDVRHLLQQFRFGKTQASDLILRDGLETRQHISLESSKLRREIVEYAERSHEILFSRVDRVGQASATQVTSHLNTHRSDREISERRDRFIDSLSYYGMNERRNHASDSHSGTFEWIFSEIESEQEQHQWGNFADWLRSNESAIFSKSGDRMRFSCLTSSGVRGLQCSKI</sequence>
<dbReference type="EMBL" id="VYYT01000214">
    <property type="protein sequence ID" value="KAK2756010.1"/>
    <property type="molecule type" value="Genomic_DNA"/>
</dbReference>
<name>A0AAE0D5D2_COLKA</name>
<reference evidence="2" key="1">
    <citation type="submission" date="2023-02" db="EMBL/GenBank/DDBJ databases">
        <title>Colletotrichum kahawae CIFC_Que2 genome sequencing and assembly.</title>
        <authorList>
            <person name="Baroncelli R."/>
        </authorList>
    </citation>
    <scope>NUCLEOTIDE SEQUENCE</scope>
    <source>
        <strain evidence="2">CIFC_Que2</strain>
    </source>
</reference>
<protein>
    <submittedName>
        <fullName evidence="2">Uncharacterized protein</fullName>
    </submittedName>
</protein>
<accession>A0AAE0D5D2</accession>
<evidence type="ECO:0000256" key="1">
    <source>
        <dbReference type="SAM" id="Coils"/>
    </source>
</evidence>
<evidence type="ECO:0000313" key="3">
    <source>
        <dbReference type="Proteomes" id="UP001281614"/>
    </source>
</evidence>
<dbReference type="Proteomes" id="UP001281614">
    <property type="component" value="Unassembled WGS sequence"/>
</dbReference>
<evidence type="ECO:0000313" key="2">
    <source>
        <dbReference type="EMBL" id="KAK2756010.1"/>
    </source>
</evidence>
<proteinExistence type="predicted"/>
<dbReference type="AlphaFoldDB" id="A0AAE0D5D2"/>